<evidence type="ECO:0000256" key="5">
    <source>
        <dbReference type="ARBA" id="ARBA00022598"/>
    </source>
</evidence>
<dbReference type="InterPro" id="IPR031553">
    <property type="entry name" value="tRNA-synt_2_TM"/>
</dbReference>
<evidence type="ECO:0000256" key="18">
    <source>
        <dbReference type="ARBA" id="ARBA00048573"/>
    </source>
</evidence>
<dbReference type="EC" id="6.1.1.6" evidence="19"/>
<dbReference type="InterPro" id="IPR024320">
    <property type="entry name" value="LPG_synthase_C"/>
</dbReference>
<proteinExistence type="inferred from homology"/>
<dbReference type="PRINTS" id="PR00982">
    <property type="entry name" value="TRNASYNTHLYS"/>
</dbReference>
<evidence type="ECO:0000256" key="9">
    <source>
        <dbReference type="ARBA" id="ARBA00022741"/>
    </source>
</evidence>
<keyword evidence="11 21" id="KW-1133">Transmembrane helix</keyword>
<evidence type="ECO:0000256" key="19">
    <source>
        <dbReference type="HAMAP-Rule" id="MF_00252"/>
    </source>
</evidence>
<feature type="domain" description="Aminoacyl-transfer RNA synthetases class-II family profile" evidence="22">
    <location>
        <begin position="827"/>
        <end position="1140"/>
    </location>
</feature>
<feature type="transmembrane region" description="Helical" evidence="21">
    <location>
        <begin position="65"/>
        <end position="87"/>
    </location>
</feature>
<feature type="transmembrane region" description="Helical" evidence="21">
    <location>
        <begin position="99"/>
        <end position="121"/>
    </location>
</feature>
<dbReference type="PANTHER" id="PTHR42918">
    <property type="entry name" value="LYSYL-TRNA SYNTHETASE"/>
    <property type="match status" value="1"/>
</dbReference>
<keyword evidence="19" id="KW-0460">Magnesium</keyword>
<evidence type="ECO:0000256" key="2">
    <source>
        <dbReference type="ARBA" id="ARBA00005270"/>
    </source>
</evidence>
<dbReference type="GO" id="GO:0046677">
    <property type="term" value="P:response to antibiotic"/>
    <property type="evidence" value="ECO:0007669"/>
    <property type="project" value="UniProtKB-KW"/>
</dbReference>
<evidence type="ECO:0000256" key="17">
    <source>
        <dbReference type="ARBA" id="ARBA00047540"/>
    </source>
</evidence>
<dbReference type="InterPro" id="IPR044136">
    <property type="entry name" value="Lys-tRNA-ligase_II_N"/>
</dbReference>
<evidence type="ECO:0000256" key="4">
    <source>
        <dbReference type="ARBA" id="ARBA00022475"/>
    </source>
</evidence>
<dbReference type="Gene3D" id="2.40.50.140">
    <property type="entry name" value="Nucleic acid-binding proteins"/>
    <property type="match status" value="1"/>
</dbReference>
<dbReference type="Gene3D" id="3.30.930.10">
    <property type="entry name" value="Bira Bifunctional Protein, Domain 2"/>
    <property type="match status" value="1"/>
</dbReference>
<comment type="similarity">
    <text evidence="2">In the N-terminal section; belongs to the LPG synthetase family.</text>
</comment>
<comment type="subcellular location">
    <subcellularLocation>
        <location evidence="1">Cell membrane</location>
        <topology evidence="1">Multi-pass membrane protein</topology>
    </subcellularLocation>
    <subcellularLocation>
        <location evidence="19">Cytoplasm</location>
    </subcellularLocation>
</comment>
<dbReference type="GO" id="GO:0005829">
    <property type="term" value="C:cytosol"/>
    <property type="evidence" value="ECO:0007669"/>
    <property type="project" value="TreeGrafter"/>
</dbReference>
<evidence type="ECO:0000256" key="20">
    <source>
        <dbReference type="SAM" id="MobiDB-lite"/>
    </source>
</evidence>
<keyword evidence="8 19" id="KW-0479">Metal-binding</keyword>
<evidence type="ECO:0000313" key="23">
    <source>
        <dbReference type="EMBL" id="OWV10851.1"/>
    </source>
</evidence>
<dbReference type="InterPro" id="IPR004364">
    <property type="entry name" value="Aa-tRNA-synt_II"/>
</dbReference>
<feature type="transmembrane region" description="Helical" evidence="21">
    <location>
        <begin position="208"/>
        <end position="229"/>
    </location>
</feature>
<comment type="similarity">
    <text evidence="19">Belongs to the class-II aminoacyl-tRNA synthetase family.</text>
</comment>
<evidence type="ECO:0000256" key="8">
    <source>
        <dbReference type="ARBA" id="ARBA00022723"/>
    </source>
</evidence>
<evidence type="ECO:0000256" key="16">
    <source>
        <dbReference type="ARBA" id="ARBA00024681"/>
    </source>
</evidence>
<evidence type="ECO:0000256" key="13">
    <source>
        <dbReference type="ARBA" id="ARBA00023146"/>
    </source>
</evidence>
<organism evidence="23 24">
    <name type="scientific">Micromonospora wenchangensis</name>
    <dbReference type="NCBI Taxonomy" id="1185415"/>
    <lineage>
        <taxon>Bacteria</taxon>
        <taxon>Bacillati</taxon>
        <taxon>Actinomycetota</taxon>
        <taxon>Actinomycetes</taxon>
        <taxon>Micromonosporales</taxon>
        <taxon>Micromonosporaceae</taxon>
        <taxon>Micromonospora</taxon>
    </lineage>
</organism>
<dbReference type="CDD" id="cd04322">
    <property type="entry name" value="LysRS_N"/>
    <property type="match status" value="1"/>
</dbReference>
<protein>
    <recommendedName>
        <fullName evidence="19">Lysine--tRNA ligase</fullName>
        <ecNumber evidence="19">6.1.1.6</ecNumber>
    </recommendedName>
    <alternativeName>
        <fullName evidence="19">Lysyl-tRNA synthetase</fullName>
        <shortName evidence="19">LysRS</shortName>
    </alternativeName>
</protein>
<dbReference type="Pfam" id="PF09924">
    <property type="entry name" value="LPG_synthase_C"/>
    <property type="match status" value="1"/>
</dbReference>
<dbReference type="PANTHER" id="PTHR42918:SF15">
    <property type="entry name" value="LYSINE--TRNA LIGASE, CHLOROPLASTIC_MITOCHONDRIAL"/>
    <property type="match status" value="1"/>
</dbReference>
<evidence type="ECO:0000256" key="21">
    <source>
        <dbReference type="SAM" id="Phobius"/>
    </source>
</evidence>
<keyword evidence="19" id="KW-0648">Protein biosynthesis</keyword>
<dbReference type="GO" id="GO:0000287">
    <property type="term" value="F:magnesium ion binding"/>
    <property type="evidence" value="ECO:0007669"/>
    <property type="project" value="UniProtKB-UniRule"/>
</dbReference>
<comment type="similarity">
    <text evidence="3">In the C-terminal section; belongs to the class-II aminoacyl-tRNA synthetase family.</text>
</comment>
<keyword evidence="19" id="KW-0963">Cytoplasm</keyword>
<comment type="function">
    <text evidence="16">Catalyzes the production of L-lysyl-tRNA(Lys)transfer and the transfer of a lysyl group from L-lysyl-tRNA(Lys) to membrane-bound phosphatidylglycerol (PG), which produces lysylphosphatidylglycerol (LPG), one of the components of the bacterial membrane with a positive net charge. LPG synthesis contributes to the resistance to cationic antimicrobial peptides (CAMPs) and likely protects M.tuberculosis against the CAMPs produced by competiting microorganisms (bacteriocins). In fact, the modification of anionic phosphatidylglycerol with positively charged L-lysine results in repulsion of the peptides.</text>
</comment>
<dbReference type="InterPro" id="IPR018149">
    <property type="entry name" value="Lys-tRNA-synth_II_C"/>
</dbReference>
<dbReference type="GO" id="GO:0050071">
    <property type="term" value="F:phosphatidylglycerol lysyltransferase activity"/>
    <property type="evidence" value="ECO:0007669"/>
    <property type="project" value="UniProtKB-EC"/>
</dbReference>
<evidence type="ECO:0000259" key="22">
    <source>
        <dbReference type="PROSITE" id="PS50862"/>
    </source>
</evidence>
<dbReference type="GO" id="GO:0005886">
    <property type="term" value="C:plasma membrane"/>
    <property type="evidence" value="ECO:0007669"/>
    <property type="project" value="UniProtKB-SubCell"/>
</dbReference>
<sequence>MTRSRRPVPCRTPAPTWGGSGREREGGQVTPTTAPRVAPPTPARRPGHPARPPGRDWRRQVPRTFAALLWFIAAICALAAVSGAANAEFQPIRTTIDTLLVPAPANLAYAVFLGTLAAAVLRRKRLAYWVLVVYFILSLVVGVLTGLLLVTVGADQLTDDAGRRLFTLVETVGVWVGIGFAAVALALLRAARREFYARVRSGSTRRALGVFLGLAAAAVGLGYLLLTAVPGSLHSWLDRVGYAIEKVFGGAITLDVTRQGQAPGWVNLLLGGMGAVAFLAGLFTLLRSQRAAAVLHADEEQRIRELLARYGDRDSLGYFATRRDKAAIFSASGKAALTYRVVNGVSLASGDPVGDPEAWGPAITAWLDQAREYAWTPAVMGASEAGARAYHRHGLKVLQLGDEAILLAREFDLGGRDMRPVRQAVHRVERAGYTAGVRRHADIPPAELADLAALATRWRDTEHERGFSMALGRLGDPADGDCVLVEARDGTGRVRALLSLSPWGGNGLSLDLMRRDRTAENGVTEFMVAALLGAAPRLGVERVSLNFAVFRSVFEQGARIGAGPVIRLWRRTLLFFSRWWQLESLYLSNAKYQPHWTPRYLCFGERRELARVGLAAAVAEGFVALPGGRPSPLYGAPPAGGGVGFVPPDAATVHAVSPEPAHEQLPEQVRVRRAKLDRLRAQGVDPYPVGWPRTDDCAAVRARHAGLAPDTGTGETVSVAGRVLLVRDHGRVCFVTVRDGSGDLQLVLEKELDRWRATVDIGDHVGATGEVYATRRGEVSVRVADWRLTAKCLRPLPDKHHGLADPEARVRRRYLDLATSPQARELLRARSATLTSLRRTLVERDFLEVETPILQRVHGGANARPFVTHSNAYDLRLTLRIAPELYLKRLAVGGVERVYELGRVFRNEGVDFSHNPEFTVLEAYQAYADYHDMRELARELIVAAAVAVHGAPLARRPGTGELVDIGGPWPVRTVHEAVSAALGEEVTVDTDAAALRRLADAARVPYDPGWQRAELLLELYERLVEARTDVPTFYLDFPTDVSPLTRQHRADPRLAERWDLVAFGMELGTAYSELVDPTEQRRRLTAQSLKAAGGDPEAMELDEDFLTALEYAMPPTGGLGLGVDRLVMLLTGRSIRETLPFPMVRESS</sequence>
<evidence type="ECO:0000256" key="11">
    <source>
        <dbReference type="ARBA" id="ARBA00022989"/>
    </source>
</evidence>
<dbReference type="SUPFAM" id="SSF50249">
    <property type="entry name" value="Nucleic acid-binding proteins"/>
    <property type="match status" value="1"/>
</dbReference>
<keyword evidence="24" id="KW-1185">Reference proteome</keyword>
<evidence type="ECO:0000256" key="3">
    <source>
        <dbReference type="ARBA" id="ARBA00009968"/>
    </source>
</evidence>
<feature type="binding site" evidence="19">
    <location>
        <position position="1066"/>
    </location>
    <ligand>
        <name>Mg(2+)</name>
        <dbReference type="ChEBI" id="CHEBI:18420"/>
        <label>1</label>
    </ligand>
</feature>
<dbReference type="Pfam" id="PF01336">
    <property type="entry name" value="tRNA_anti-codon"/>
    <property type="match status" value="1"/>
</dbReference>
<keyword evidence="21" id="KW-0472">Membrane</keyword>
<evidence type="ECO:0000256" key="12">
    <source>
        <dbReference type="ARBA" id="ARBA00023098"/>
    </source>
</evidence>
<comment type="subunit">
    <text evidence="19">Homodimer.</text>
</comment>
<evidence type="ECO:0000256" key="7">
    <source>
        <dbReference type="ARBA" id="ARBA00022692"/>
    </source>
</evidence>
<keyword evidence="7 21" id="KW-0812">Transmembrane</keyword>
<dbReference type="InterPro" id="IPR012340">
    <property type="entry name" value="NA-bd_OB-fold"/>
</dbReference>
<accession>A0A246RRH3</accession>
<feature type="transmembrane region" description="Helical" evidence="21">
    <location>
        <begin position="128"/>
        <end position="153"/>
    </location>
</feature>
<dbReference type="GO" id="GO:0006629">
    <property type="term" value="P:lipid metabolic process"/>
    <property type="evidence" value="ECO:0007669"/>
    <property type="project" value="UniProtKB-KW"/>
</dbReference>
<dbReference type="GO" id="GO:0000049">
    <property type="term" value="F:tRNA binding"/>
    <property type="evidence" value="ECO:0007669"/>
    <property type="project" value="TreeGrafter"/>
</dbReference>
<dbReference type="Pfam" id="PF00152">
    <property type="entry name" value="tRNA-synt_2"/>
    <property type="match status" value="1"/>
</dbReference>
<name>A0A246RRH3_9ACTN</name>
<reference evidence="23 24" key="1">
    <citation type="submission" date="2017-03" db="EMBL/GenBank/DDBJ databases">
        <title>Whole genome sequence of Micromonospora wenchangensis, isolated from mangrove soil.</title>
        <authorList>
            <person name="Yang H."/>
        </authorList>
    </citation>
    <scope>NUCLEOTIDE SEQUENCE [LARGE SCALE GENOMIC DNA]</scope>
    <source>
        <strain evidence="23 24">CCTCC AA 2012002</strain>
    </source>
</reference>
<evidence type="ECO:0000256" key="15">
    <source>
        <dbReference type="ARBA" id="ARBA00023268"/>
    </source>
</evidence>
<evidence type="ECO:0000256" key="1">
    <source>
        <dbReference type="ARBA" id="ARBA00004651"/>
    </source>
</evidence>
<keyword evidence="9 19" id="KW-0547">Nucleotide-binding</keyword>
<comment type="catalytic activity">
    <reaction evidence="18 19">
        <text>tRNA(Lys) + L-lysine + ATP = L-lysyl-tRNA(Lys) + AMP + diphosphate</text>
        <dbReference type="Rhea" id="RHEA:20792"/>
        <dbReference type="Rhea" id="RHEA-COMP:9696"/>
        <dbReference type="Rhea" id="RHEA-COMP:9697"/>
        <dbReference type="ChEBI" id="CHEBI:30616"/>
        <dbReference type="ChEBI" id="CHEBI:32551"/>
        <dbReference type="ChEBI" id="CHEBI:33019"/>
        <dbReference type="ChEBI" id="CHEBI:78442"/>
        <dbReference type="ChEBI" id="CHEBI:78529"/>
        <dbReference type="ChEBI" id="CHEBI:456215"/>
        <dbReference type="EC" id="6.1.1.6"/>
    </reaction>
</comment>
<comment type="caution">
    <text evidence="23">The sequence shown here is derived from an EMBL/GenBank/DDBJ whole genome shotgun (WGS) entry which is preliminary data.</text>
</comment>
<dbReference type="NCBIfam" id="NF001756">
    <property type="entry name" value="PRK00484.1"/>
    <property type="match status" value="1"/>
</dbReference>
<dbReference type="GO" id="GO:0004824">
    <property type="term" value="F:lysine-tRNA ligase activity"/>
    <property type="evidence" value="ECO:0007669"/>
    <property type="project" value="UniProtKB-UniRule"/>
</dbReference>
<comment type="cofactor">
    <cofactor evidence="19">
        <name>Mg(2+)</name>
        <dbReference type="ChEBI" id="CHEBI:18420"/>
    </cofactor>
    <text evidence="19">Binds 3 Mg(2+) ions per subunit.</text>
</comment>
<dbReference type="GO" id="GO:0005524">
    <property type="term" value="F:ATP binding"/>
    <property type="evidence" value="ECO:0007669"/>
    <property type="project" value="UniProtKB-UniRule"/>
</dbReference>
<keyword evidence="14" id="KW-0046">Antibiotic resistance</keyword>
<evidence type="ECO:0000256" key="14">
    <source>
        <dbReference type="ARBA" id="ARBA00023251"/>
    </source>
</evidence>
<dbReference type="HAMAP" id="MF_00252">
    <property type="entry name" value="Lys_tRNA_synth_class2"/>
    <property type="match status" value="1"/>
</dbReference>
<keyword evidence="5 19" id="KW-0436">Ligase</keyword>
<dbReference type="Pfam" id="PF16995">
    <property type="entry name" value="tRNA-synt_2_TM"/>
    <property type="match status" value="1"/>
</dbReference>
<dbReference type="PROSITE" id="PS50862">
    <property type="entry name" value="AA_TRNA_LIGASE_II"/>
    <property type="match status" value="1"/>
</dbReference>
<dbReference type="InterPro" id="IPR004365">
    <property type="entry name" value="NA-bd_OB_tRNA"/>
</dbReference>
<dbReference type="EMBL" id="MZMV01000007">
    <property type="protein sequence ID" value="OWV10851.1"/>
    <property type="molecule type" value="Genomic_DNA"/>
</dbReference>
<feature type="transmembrane region" description="Helical" evidence="21">
    <location>
        <begin position="265"/>
        <end position="286"/>
    </location>
</feature>
<dbReference type="NCBIfam" id="NF002821">
    <property type="entry name" value="PRK02983.1"/>
    <property type="match status" value="1"/>
</dbReference>
<dbReference type="OrthoDB" id="9801152at2"/>
<dbReference type="AlphaFoldDB" id="A0A246RRH3"/>
<dbReference type="SUPFAM" id="SSF55681">
    <property type="entry name" value="Class II aaRS and biotin synthetases"/>
    <property type="match status" value="1"/>
</dbReference>
<feature type="binding site" evidence="19">
    <location>
        <position position="1066"/>
    </location>
    <ligand>
        <name>Mg(2+)</name>
        <dbReference type="ChEBI" id="CHEBI:18420"/>
        <label>2</label>
    </ligand>
</feature>
<feature type="binding site" evidence="19">
    <location>
        <position position="1059"/>
    </location>
    <ligand>
        <name>Mg(2+)</name>
        <dbReference type="ChEBI" id="CHEBI:18420"/>
        <label>1</label>
    </ligand>
</feature>
<evidence type="ECO:0000256" key="10">
    <source>
        <dbReference type="ARBA" id="ARBA00022840"/>
    </source>
</evidence>
<dbReference type="GO" id="GO:0006430">
    <property type="term" value="P:lysyl-tRNA aminoacylation"/>
    <property type="evidence" value="ECO:0007669"/>
    <property type="project" value="UniProtKB-UniRule"/>
</dbReference>
<keyword evidence="6" id="KW-0808">Transferase</keyword>
<keyword evidence="10 19" id="KW-0067">ATP-binding</keyword>
<feature type="transmembrane region" description="Helical" evidence="21">
    <location>
        <begin position="165"/>
        <end position="188"/>
    </location>
</feature>
<dbReference type="NCBIfam" id="TIGR00499">
    <property type="entry name" value="lysS_bact"/>
    <property type="match status" value="1"/>
</dbReference>
<keyword evidence="4" id="KW-1003">Cell membrane</keyword>
<dbReference type="InterPro" id="IPR006195">
    <property type="entry name" value="aa-tRNA-synth_II"/>
</dbReference>
<dbReference type="InterPro" id="IPR045864">
    <property type="entry name" value="aa-tRNA-synth_II/BPL/LPL"/>
</dbReference>
<keyword evidence="12" id="KW-0443">Lipid metabolism</keyword>
<evidence type="ECO:0000313" key="24">
    <source>
        <dbReference type="Proteomes" id="UP000197174"/>
    </source>
</evidence>
<keyword evidence="15" id="KW-0511">Multifunctional enzyme</keyword>
<keyword evidence="13 19" id="KW-0030">Aminoacyl-tRNA synthetase</keyword>
<dbReference type="Proteomes" id="UP000197174">
    <property type="component" value="Unassembled WGS sequence"/>
</dbReference>
<evidence type="ECO:0000256" key="6">
    <source>
        <dbReference type="ARBA" id="ARBA00022679"/>
    </source>
</evidence>
<dbReference type="InterPro" id="IPR002313">
    <property type="entry name" value="Lys-tRNA-ligase_II"/>
</dbReference>
<comment type="catalytic activity">
    <reaction evidence="17">
        <text>L-lysyl-tRNA(Lys) + a 1,2-diacyl-sn-glycero-3-phospho-(1'-sn-glycerol) = a 1,2-diacyl-sn-glycero-3-phospho-1'-(3'-O-L-lysyl)-sn-glycerol + tRNA(Lys)</text>
        <dbReference type="Rhea" id="RHEA:10668"/>
        <dbReference type="Rhea" id="RHEA-COMP:9696"/>
        <dbReference type="Rhea" id="RHEA-COMP:9697"/>
        <dbReference type="ChEBI" id="CHEBI:64716"/>
        <dbReference type="ChEBI" id="CHEBI:75792"/>
        <dbReference type="ChEBI" id="CHEBI:78442"/>
        <dbReference type="ChEBI" id="CHEBI:78529"/>
        <dbReference type="EC" id="2.3.2.3"/>
    </reaction>
</comment>
<feature type="region of interest" description="Disordered" evidence="20">
    <location>
        <begin position="1"/>
        <end position="57"/>
    </location>
</feature>
<gene>
    <name evidence="19" type="primary">lysS</name>
    <name evidence="23" type="ORF">B5D80_06355</name>
</gene>